<accession>A0AAD8U711</accession>
<dbReference type="Proteomes" id="UP001244207">
    <property type="component" value="Unassembled WGS sequence"/>
</dbReference>
<gene>
    <name evidence="2" type="ORF">BDZ83DRAFT_644357</name>
</gene>
<keyword evidence="2" id="KW-0378">Hydrolase</keyword>
<dbReference type="SUPFAM" id="SSF53474">
    <property type="entry name" value="alpha/beta-Hydrolases"/>
    <property type="match status" value="1"/>
</dbReference>
<feature type="domain" description="AB hydrolase-1" evidence="1">
    <location>
        <begin position="48"/>
        <end position="176"/>
    </location>
</feature>
<dbReference type="RefSeq" id="XP_060357528.1">
    <property type="nucleotide sequence ID" value="XM_060509749.1"/>
</dbReference>
<proteinExistence type="predicted"/>
<dbReference type="PANTHER" id="PTHR43798">
    <property type="entry name" value="MONOACYLGLYCEROL LIPASE"/>
    <property type="match status" value="1"/>
</dbReference>
<dbReference type="GO" id="GO:0016020">
    <property type="term" value="C:membrane"/>
    <property type="evidence" value="ECO:0007669"/>
    <property type="project" value="TreeGrafter"/>
</dbReference>
<name>A0AAD8U711_GLOAC</name>
<dbReference type="GO" id="GO:0047372">
    <property type="term" value="F:monoacylglycerol lipase activity"/>
    <property type="evidence" value="ECO:0007669"/>
    <property type="project" value="TreeGrafter"/>
</dbReference>
<evidence type="ECO:0000313" key="3">
    <source>
        <dbReference type="Proteomes" id="UP001244207"/>
    </source>
</evidence>
<dbReference type="AlphaFoldDB" id="A0AAD8U711"/>
<dbReference type="InterPro" id="IPR000073">
    <property type="entry name" value="AB_hydrolase_1"/>
</dbReference>
<reference evidence="2" key="1">
    <citation type="submission" date="2021-12" db="EMBL/GenBank/DDBJ databases">
        <title>Comparative genomics, transcriptomics and evolutionary studies reveal genomic signatures of adaptation to plant cell wall in hemibiotrophic fungi.</title>
        <authorList>
            <consortium name="DOE Joint Genome Institute"/>
            <person name="Baroncelli R."/>
            <person name="Diaz J.F."/>
            <person name="Benocci T."/>
            <person name="Peng M."/>
            <person name="Battaglia E."/>
            <person name="Haridas S."/>
            <person name="Andreopoulos W."/>
            <person name="Labutti K."/>
            <person name="Pangilinan J."/>
            <person name="Floch G.L."/>
            <person name="Makela M.R."/>
            <person name="Henrissat B."/>
            <person name="Grigoriev I.V."/>
            <person name="Crouch J.A."/>
            <person name="De Vries R.P."/>
            <person name="Sukno S.A."/>
            <person name="Thon M.R."/>
        </authorList>
    </citation>
    <scope>NUCLEOTIDE SEQUENCE</scope>
    <source>
        <strain evidence="2">CBS 112980</strain>
    </source>
</reference>
<comment type="caution">
    <text evidence="2">The sequence shown here is derived from an EMBL/GenBank/DDBJ whole genome shotgun (WGS) entry which is preliminary data.</text>
</comment>
<keyword evidence="3" id="KW-1185">Reference proteome</keyword>
<dbReference type="GO" id="GO:0046464">
    <property type="term" value="P:acylglycerol catabolic process"/>
    <property type="evidence" value="ECO:0007669"/>
    <property type="project" value="TreeGrafter"/>
</dbReference>
<dbReference type="InterPro" id="IPR050266">
    <property type="entry name" value="AB_hydrolase_sf"/>
</dbReference>
<sequence length="286" mass="31252">MMPATEIGPPISGVTPSSNHLIWEDISLVINSINLSISTVRRDGPLDPVLFLHGFGSTKEDFTDVIHHAPLSDYPLLAYDAPGSGTSTSSDYSAISIPFLVAVAEAVLDAHKIKRFHLVGHSMGGLTGLLLAQRNPGAVLSFTNIKGNLAPEDCFLSRQILDFPANDTEMFIASFIERTRRSADYGNGMYAASLRSKVRPEVVRPTFESMVHYTDTGDLLKVFEGLPCPKNFMFGTSYKKLSYLSQISQAGVELAEIPNSGHFVIYTNPIAVWNSIAKFLSNAVRR</sequence>
<evidence type="ECO:0000313" key="2">
    <source>
        <dbReference type="EMBL" id="KAK1705026.1"/>
    </source>
</evidence>
<dbReference type="GeneID" id="85393648"/>
<evidence type="ECO:0000259" key="1">
    <source>
        <dbReference type="Pfam" id="PF00561"/>
    </source>
</evidence>
<dbReference type="EMBL" id="JAHMHS010000251">
    <property type="protein sequence ID" value="KAK1705026.1"/>
    <property type="molecule type" value="Genomic_DNA"/>
</dbReference>
<dbReference type="Pfam" id="PF00561">
    <property type="entry name" value="Abhydrolase_1"/>
    <property type="match status" value="1"/>
</dbReference>
<dbReference type="InterPro" id="IPR029058">
    <property type="entry name" value="AB_hydrolase_fold"/>
</dbReference>
<dbReference type="Gene3D" id="3.40.50.1820">
    <property type="entry name" value="alpha/beta hydrolase"/>
    <property type="match status" value="1"/>
</dbReference>
<protein>
    <submittedName>
        <fullName evidence="2">Alpha/Beta hydrolase protein</fullName>
    </submittedName>
</protein>
<dbReference type="PANTHER" id="PTHR43798:SF5">
    <property type="entry name" value="MONOACYLGLYCEROL LIPASE ABHD6"/>
    <property type="match status" value="1"/>
</dbReference>
<organism evidence="2 3">
    <name type="scientific">Glomerella acutata</name>
    <name type="common">Colletotrichum acutatum</name>
    <dbReference type="NCBI Taxonomy" id="27357"/>
    <lineage>
        <taxon>Eukaryota</taxon>
        <taxon>Fungi</taxon>
        <taxon>Dikarya</taxon>
        <taxon>Ascomycota</taxon>
        <taxon>Pezizomycotina</taxon>
        <taxon>Sordariomycetes</taxon>
        <taxon>Hypocreomycetidae</taxon>
        <taxon>Glomerellales</taxon>
        <taxon>Glomerellaceae</taxon>
        <taxon>Colletotrichum</taxon>
        <taxon>Colletotrichum acutatum species complex</taxon>
    </lineage>
</organism>